<dbReference type="Proteomes" id="UP001054945">
    <property type="component" value="Unassembled WGS sequence"/>
</dbReference>
<keyword evidence="2" id="KW-1185">Reference proteome</keyword>
<comment type="caution">
    <text evidence="1">The sequence shown here is derived from an EMBL/GenBank/DDBJ whole genome shotgun (WGS) entry which is preliminary data.</text>
</comment>
<evidence type="ECO:0000313" key="1">
    <source>
        <dbReference type="EMBL" id="GIY06034.1"/>
    </source>
</evidence>
<proteinExistence type="predicted"/>
<gene>
    <name evidence="1" type="ORF">CEXT_372181</name>
</gene>
<sequence length="97" mass="10726">MPKIRVHRTALDEMPWTPYLMGGLRQVACPSANEGPRFSRSNAQPGDLFLEETHVPAEGGRLISSQGHKHPSFQPGKAIVFGCCNCGLKIFTNHRKL</sequence>
<dbReference type="AlphaFoldDB" id="A0AAV4Q9F4"/>
<evidence type="ECO:0000313" key="2">
    <source>
        <dbReference type="Proteomes" id="UP001054945"/>
    </source>
</evidence>
<accession>A0AAV4Q9F4</accession>
<organism evidence="1 2">
    <name type="scientific">Caerostris extrusa</name>
    <name type="common">Bark spider</name>
    <name type="synonym">Caerostris bankana</name>
    <dbReference type="NCBI Taxonomy" id="172846"/>
    <lineage>
        <taxon>Eukaryota</taxon>
        <taxon>Metazoa</taxon>
        <taxon>Ecdysozoa</taxon>
        <taxon>Arthropoda</taxon>
        <taxon>Chelicerata</taxon>
        <taxon>Arachnida</taxon>
        <taxon>Araneae</taxon>
        <taxon>Araneomorphae</taxon>
        <taxon>Entelegynae</taxon>
        <taxon>Araneoidea</taxon>
        <taxon>Araneidae</taxon>
        <taxon>Caerostris</taxon>
    </lineage>
</organism>
<protein>
    <submittedName>
        <fullName evidence="1">Uncharacterized protein</fullName>
    </submittedName>
</protein>
<reference evidence="1 2" key="1">
    <citation type="submission" date="2021-06" db="EMBL/GenBank/DDBJ databases">
        <title>Caerostris extrusa draft genome.</title>
        <authorList>
            <person name="Kono N."/>
            <person name="Arakawa K."/>
        </authorList>
    </citation>
    <scope>NUCLEOTIDE SEQUENCE [LARGE SCALE GENOMIC DNA]</scope>
</reference>
<dbReference type="EMBL" id="BPLR01005918">
    <property type="protein sequence ID" value="GIY06034.1"/>
    <property type="molecule type" value="Genomic_DNA"/>
</dbReference>
<name>A0AAV4Q9F4_CAEEX</name>